<keyword evidence="6" id="KW-0235">DNA replication</keyword>
<evidence type="ECO:0000256" key="8">
    <source>
        <dbReference type="ARBA" id="ARBA00023125"/>
    </source>
</evidence>
<dbReference type="PROSITE" id="PS00447">
    <property type="entry name" value="DNA_POLYMERASE_A"/>
    <property type="match status" value="1"/>
</dbReference>
<dbReference type="InterPro" id="IPR002298">
    <property type="entry name" value="DNA_polymerase_A"/>
</dbReference>
<name>A0A291RTS6_9NOCA</name>
<dbReference type="Gene3D" id="1.10.150.20">
    <property type="entry name" value="5' to 3' exonuclease, C-terminal subdomain"/>
    <property type="match status" value="1"/>
</dbReference>
<dbReference type="KEGG" id="ntp:CRH09_35760"/>
<dbReference type="Gene3D" id="3.30.420.10">
    <property type="entry name" value="Ribonuclease H-like superfamily/Ribonuclease H"/>
    <property type="match status" value="1"/>
</dbReference>
<feature type="domain" description="3'-5' exonuclease" evidence="10">
    <location>
        <begin position="15"/>
        <end position="213"/>
    </location>
</feature>
<dbReference type="InterPro" id="IPR043502">
    <property type="entry name" value="DNA/RNA_pol_sf"/>
</dbReference>
<dbReference type="SMART" id="SM00482">
    <property type="entry name" value="POLAc"/>
    <property type="match status" value="1"/>
</dbReference>
<evidence type="ECO:0000256" key="7">
    <source>
        <dbReference type="ARBA" id="ARBA00022932"/>
    </source>
</evidence>
<reference evidence="12 13" key="1">
    <citation type="submission" date="2017-10" db="EMBL/GenBank/DDBJ databases">
        <title>Comparative genomics between pathogenic Norcardia.</title>
        <authorList>
            <person name="Zeng L."/>
        </authorList>
    </citation>
    <scope>NUCLEOTIDE SEQUENCE [LARGE SCALE GENOMIC DNA]</scope>
    <source>
        <strain evidence="12 13">NC_YFY_NT001</strain>
    </source>
</reference>
<evidence type="ECO:0000259" key="11">
    <source>
        <dbReference type="SMART" id="SM00482"/>
    </source>
</evidence>
<dbReference type="GO" id="GO:0006302">
    <property type="term" value="P:double-strand break repair"/>
    <property type="evidence" value="ECO:0007669"/>
    <property type="project" value="TreeGrafter"/>
</dbReference>
<dbReference type="AlphaFoldDB" id="A0A291RTS6"/>
<keyword evidence="4" id="KW-0808">Transferase</keyword>
<dbReference type="SUPFAM" id="SSF53098">
    <property type="entry name" value="Ribonuclease H-like"/>
    <property type="match status" value="1"/>
</dbReference>
<dbReference type="EC" id="2.7.7.7" evidence="2"/>
<evidence type="ECO:0000256" key="1">
    <source>
        <dbReference type="ARBA" id="ARBA00007705"/>
    </source>
</evidence>
<dbReference type="InterPro" id="IPR001098">
    <property type="entry name" value="DNA-dir_DNA_pol_A_palm_dom"/>
</dbReference>
<dbReference type="Pfam" id="PF01612">
    <property type="entry name" value="DNA_pol_A_exo1"/>
    <property type="match status" value="1"/>
</dbReference>
<dbReference type="GO" id="GO:0003677">
    <property type="term" value="F:DNA binding"/>
    <property type="evidence" value="ECO:0007669"/>
    <property type="project" value="UniProtKB-KW"/>
</dbReference>
<dbReference type="SUPFAM" id="SSF56672">
    <property type="entry name" value="DNA/RNA polymerases"/>
    <property type="match status" value="1"/>
</dbReference>
<evidence type="ECO:0000256" key="3">
    <source>
        <dbReference type="ARBA" id="ARBA00020311"/>
    </source>
</evidence>
<feature type="domain" description="DNA-directed DNA polymerase family A palm" evidence="11">
    <location>
        <begin position="380"/>
        <end position="563"/>
    </location>
</feature>
<proteinExistence type="inferred from homology"/>
<dbReference type="EMBL" id="CP023778">
    <property type="protein sequence ID" value="ATL70745.1"/>
    <property type="molecule type" value="Genomic_DNA"/>
</dbReference>
<evidence type="ECO:0000256" key="4">
    <source>
        <dbReference type="ARBA" id="ARBA00022679"/>
    </source>
</evidence>
<evidence type="ECO:0000313" key="12">
    <source>
        <dbReference type="EMBL" id="ATL70745.1"/>
    </source>
</evidence>
<dbReference type="GO" id="GO:0008408">
    <property type="term" value="F:3'-5' exonuclease activity"/>
    <property type="evidence" value="ECO:0007669"/>
    <property type="project" value="InterPro"/>
</dbReference>
<sequence length="611" mass="68734">MRDYPYRIDGEPVTVRVIETDPDLADFWEWLDAVACLPVGVDSETTGLDIYADTHRLRTVQFGTEWDGWVIPVEKGQKYRNQARLALARLEHLVVHNASFDLQVFDRHLDIPMASLWPKAIDTKILAHLIDPRGQEEGGIGHSLESATAHCVDAEAAEYLKGIPTRLAKHFKTTKVKVWAVPGLIDHPEFHLYAGTDPILAVRLYRKLVPLVPEYSRHLIPYEHRLAQICSRMERTGFKLDVEYTLDLYTRLTIEEEEAVWHAETFFDIDSVNSTEQVAEALEWMGYRFKEFTSTGKRKVDKKLLESLLIDVPEVGSPAHLATAVTEAKRARKWRTTWIAGFLKGMDGNSRIHPRINPLRARTARMSITGIPGQTLPAGDWMVRRCFVADEGQTIASVDYKAQELRVLAALSGDPTMRKAFATDADLHQMTADASGVDRKIGKMVNFAYVYGSGPKNIAEQGGIPVSVAQKVIKGFEARYPKVKELSTKLQKEAKESGYVITPTGRRLPVDRDRGYSALNYMIQSTSRDITGRGLLNLHEAGFTPYLRLPVHDEVVASLPVDKARWGAAEIARHMRMDFRGVAIDTDPEIYGSSWGHGYMSDAEKNRGCHD</sequence>
<evidence type="ECO:0000313" key="13">
    <source>
        <dbReference type="Proteomes" id="UP000221961"/>
    </source>
</evidence>
<evidence type="ECO:0000256" key="2">
    <source>
        <dbReference type="ARBA" id="ARBA00012417"/>
    </source>
</evidence>
<evidence type="ECO:0000256" key="9">
    <source>
        <dbReference type="ARBA" id="ARBA00049244"/>
    </source>
</evidence>
<dbReference type="SMART" id="SM00474">
    <property type="entry name" value="35EXOc"/>
    <property type="match status" value="1"/>
</dbReference>
<dbReference type="PANTHER" id="PTHR10133:SF27">
    <property type="entry name" value="DNA POLYMERASE NU"/>
    <property type="match status" value="1"/>
</dbReference>
<dbReference type="RefSeq" id="WP_098697690.1">
    <property type="nucleotide sequence ID" value="NZ_CP023778.1"/>
</dbReference>
<keyword evidence="5" id="KW-0548">Nucleotidyltransferase</keyword>
<dbReference type="InterPro" id="IPR019760">
    <property type="entry name" value="DNA-dir_DNA_pol_A_CS"/>
</dbReference>
<comment type="catalytic activity">
    <reaction evidence="9">
        <text>DNA(n) + a 2'-deoxyribonucleoside 5'-triphosphate = DNA(n+1) + diphosphate</text>
        <dbReference type="Rhea" id="RHEA:22508"/>
        <dbReference type="Rhea" id="RHEA-COMP:17339"/>
        <dbReference type="Rhea" id="RHEA-COMP:17340"/>
        <dbReference type="ChEBI" id="CHEBI:33019"/>
        <dbReference type="ChEBI" id="CHEBI:61560"/>
        <dbReference type="ChEBI" id="CHEBI:173112"/>
        <dbReference type="EC" id="2.7.7.7"/>
    </reaction>
</comment>
<evidence type="ECO:0000256" key="6">
    <source>
        <dbReference type="ARBA" id="ARBA00022705"/>
    </source>
</evidence>
<comment type="similarity">
    <text evidence="1">Belongs to the DNA polymerase type-A family.</text>
</comment>
<dbReference type="PANTHER" id="PTHR10133">
    <property type="entry name" value="DNA POLYMERASE I"/>
    <property type="match status" value="1"/>
</dbReference>
<dbReference type="GO" id="GO:0003887">
    <property type="term" value="F:DNA-directed DNA polymerase activity"/>
    <property type="evidence" value="ECO:0007669"/>
    <property type="project" value="UniProtKB-KW"/>
</dbReference>
<protein>
    <recommendedName>
        <fullName evidence="3">DNA polymerase I</fullName>
        <ecNumber evidence="2">2.7.7.7</ecNumber>
    </recommendedName>
</protein>
<accession>A0A291RTS6</accession>
<dbReference type="GeneID" id="88362617"/>
<evidence type="ECO:0000256" key="5">
    <source>
        <dbReference type="ARBA" id="ARBA00022695"/>
    </source>
</evidence>
<dbReference type="Gene3D" id="1.20.1060.10">
    <property type="entry name" value="Taq DNA Polymerase, Chain T, domain 4"/>
    <property type="match status" value="1"/>
</dbReference>
<gene>
    <name evidence="12" type="ORF">CRH09_35760</name>
</gene>
<dbReference type="Pfam" id="PF00476">
    <property type="entry name" value="DNA_pol_A"/>
    <property type="match status" value="1"/>
</dbReference>
<keyword evidence="8" id="KW-0238">DNA-binding</keyword>
<dbReference type="InterPro" id="IPR012337">
    <property type="entry name" value="RNaseH-like_sf"/>
</dbReference>
<dbReference type="Proteomes" id="UP000221961">
    <property type="component" value="Chromosome"/>
</dbReference>
<evidence type="ECO:0000259" key="10">
    <source>
        <dbReference type="SMART" id="SM00474"/>
    </source>
</evidence>
<dbReference type="Gene3D" id="3.30.70.370">
    <property type="match status" value="1"/>
</dbReference>
<organism evidence="12 13">
    <name type="scientific">Nocardia terpenica</name>
    <dbReference type="NCBI Taxonomy" id="455432"/>
    <lineage>
        <taxon>Bacteria</taxon>
        <taxon>Bacillati</taxon>
        <taxon>Actinomycetota</taxon>
        <taxon>Actinomycetes</taxon>
        <taxon>Mycobacteriales</taxon>
        <taxon>Nocardiaceae</taxon>
        <taxon>Nocardia</taxon>
    </lineage>
</organism>
<dbReference type="GO" id="GO:0006261">
    <property type="term" value="P:DNA-templated DNA replication"/>
    <property type="evidence" value="ECO:0007669"/>
    <property type="project" value="InterPro"/>
</dbReference>
<dbReference type="InterPro" id="IPR036397">
    <property type="entry name" value="RNaseH_sf"/>
</dbReference>
<dbReference type="InterPro" id="IPR002562">
    <property type="entry name" value="3'-5'_exonuclease_dom"/>
</dbReference>
<keyword evidence="7" id="KW-0239">DNA-directed DNA polymerase</keyword>